<keyword evidence="5" id="KW-1185">Reference proteome</keyword>
<dbReference type="GO" id="GO:0004725">
    <property type="term" value="F:protein tyrosine phosphatase activity"/>
    <property type="evidence" value="ECO:0007669"/>
    <property type="project" value="InterPro"/>
</dbReference>
<dbReference type="PROSITE" id="PS00383">
    <property type="entry name" value="TYR_PHOSPHATASE_1"/>
    <property type="match status" value="1"/>
</dbReference>
<dbReference type="InterPro" id="IPR050348">
    <property type="entry name" value="Protein-Tyr_Phosphatase"/>
</dbReference>
<dbReference type="Proteomes" id="UP000318571">
    <property type="component" value="Chromosome 1"/>
</dbReference>
<evidence type="ECO:0000256" key="1">
    <source>
        <dbReference type="SAM" id="Phobius"/>
    </source>
</evidence>
<dbReference type="OrthoDB" id="6144703at2759"/>
<dbReference type="GO" id="GO:0048666">
    <property type="term" value="P:neuron development"/>
    <property type="evidence" value="ECO:0007669"/>
    <property type="project" value="UniProtKB-ARBA"/>
</dbReference>
<dbReference type="OMA" id="MANEFIC"/>
<dbReference type="InterPro" id="IPR003595">
    <property type="entry name" value="Tyr_Pase_cat"/>
</dbReference>
<protein>
    <recommendedName>
        <fullName evidence="6">Protein-tyrosine-phosphatase</fullName>
    </recommendedName>
</protein>
<dbReference type="InterPro" id="IPR000242">
    <property type="entry name" value="PTP_cat"/>
</dbReference>
<dbReference type="Pfam" id="PF00102">
    <property type="entry name" value="Y_phosphatase"/>
    <property type="match status" value="2"/>
</dbReference>
<proteinExistence type="predicted"/>
<name>A0A553NV38_TIGCA</name>
<dbReference type="InterPro" id="IPR016130">
    <property type="entry name" value="Tyr_Pase_AS"/>
</dbReference>
<evidence type="ECO:0008006" key="6">
    <source>
        <dbReference type="Google" id="ProtNLM"/>
    </source>
</evidence>
<dbReference type="PRINTS" id="PR00700">
    <property type="entry name" value="PRTYPHPHTASE"/>
</dbReference>
<feature type="transmembrane region" description="Helical" evidence="1">
    <location>
        <begin position="29"/>
        <end position="51"/>
    </location>
</feature>
<feature type="domain" description="Tyrosine-protein phosphatase" evidence="2">
    <location>
        <begin position="392"/>
        <end position="687"/>
    </location>
</feature>
<evidence type="ECO:0000313" key="5">
    <source>
        <dbReference type="Proteomes" id="UP000318571"/>
    </source>
</evidence>
<organism evidence="4 5">
    <name type="scientific">Tigriopus californicus</name>
    <name type="common">Marine copepod</name>
    <dbReference type="NCBI Taxonomy" id="6832"/>
    <lineage>
        <taxon>Eukaryota</taxon>
        <taxon>Metazoa</taxon>
        <taxon>Ecdysozoa</taxon>
        <taxon>Arthropoda</taxon>
        <taxon>Crustacea</taxon>
        <taxon>Multicrustacea</taxon>
        <taxon>Hexanauplia</taxon>
        <taxon>Copepoda</taxon>
        <taxon>Harpacticoida</taxon>
        <taxon>Harpacticidae</taxon>
        <taxon>Tigriopus</taxon>
    </lineage>
</organism>
<dbReference type="PANTHER" id="PTHR19134">
    <property type="entry name" value="RECEPTOR-TYPE TYROSINE-PROTEIN PHOSPHATASE"/>
    <property type="match status" value="1"/>
</dbReference>
<dbReference type="InterPro" id="IPR000387">
    <property type="entry name" value="Tyr_Pase_dom"/>
</dbReference>
<feature type="domain" description="Tyrosine specific protein phosphatases" evidence="3">
    <location>
        <begin position="596"/>
        <end position="678"/>
    </location>
</feature>
<dbReference type="AlphaFoldDB" id="A0A553NV38"/>
<dbReference type="InterPro" id="IPR029021">
    <property type="entry name" value="Prot-tyrosine_phosphatase-like"/>
</dbReference>
<dbReference type="SMART" id="SM00404">
    <property type="entry name" value="PTPc_motif"/>
    <property type="match status" value="2"/>
</dbReference>
<dbReference type="PROSITE" id="PS50056">
    <property type="entry name" value="TYR_PHOSPHATASE_2"/>
    <property type="match status" value="2"/>
</dbReference>
<dbReference type="SMART" id="SM00194">
    <property type="entry name" value="PTPc"/>
    <property type="match status" value="2"/>
</dbReference>
<gene>
    <name evidence="4" type="ORF">TCAL_12072</name>
</gene>
<feature type="domain" description="Tyrosine specific protein phosphatases" evidence="3">
    <location>
        <begin position="278"/>
        <end position="351"/>
    </location>
</feature>
<dbReference type="EMBL" id="VCGU01000010">
    <property type="protein sequence ID" value="TRY69301.1"/>
    <property type="molecule type" value="Genomic_DNA"/>
</dbReference>
<feature type="domain" description="Tyrosine-protein phosphatase" evidence="2">
    <location>
        <begin position="107"/>
        <end position="360"/>
    </location>
</feature>
<dbReference type="CDD" id="cd00047">
    <property type="entry name" value="PTPc"/>
    <property type="match status" value="1"/>
</dbReference>
<evidence type="ECO:0000259" key="3">
    <source>
        <dbReference type="PROSITE" id="PS50056"/>
    </source>
</evidence>
<evidence type="ECO:0000259" key="2">
    <source>
        <dbReference type="PROSITE" id="PS50055"/>
    </source>
</evidence>
<keyword evidence="1" id="KW-0472">Membrane</keyword>
<dbReference type="SUPFAM" id="SSF52799">
    <property type="entry name" value="(Phosphotyrosine protein) phosphatases II"/>
    <property type="match status" value="2"/>
</dbReference>
<keyword evidence="1" id="KW-1133">Transmembrane helix</keyword>
<accession>A0A553NV38</accession>
<comment type="caution">
    <text evidence="4">The sequence shown here is derived from an EMBL/GenBank/DDBJ whole genome shotgun (WGS) entry which is preliminary data.</text>
</comment>
<evidence type="ECO:0000313" key="4">
    <source>
        <dbReference type="EMBL" id="TRY69301.1"/>
    </source>
</evidence>
<reference evidence="4 5" key="1">
    <citation type="journal article" date="2018" name="Nat. Ecol. Evol.">
        <title>Genomic signatures of mitonuclear coevolution across populations of Tigriopus californicus.</title>
        <authorList>
            <person name="Barreto F.S."/>
            <person name="Watson E.T."/>
            <person name="Lima T.G."/>
            <person name="Willett C.S."/>
            <person name="Edmands S."/>
            <person name="Li W."/>
            <person name="Burton R.S."/>
        </authorList>
    </citation>
    <scope>NUCLEOTIDE SEQUENCE [LARGE SCALE GENOMIC DNA]</scope>
    <source>
        <strain evidence="4 5">San Diego</strain>
    </source>
</reference>
<dbReference type="STRING" id="6832.A0A553NV38"/>
<keyword evidence="1" id="KW-0812">Transmembrane</keyword>
<dbReference type="PANTHER" id="PTHR19134:SF561">
    <property type="entry name" value="PROTEIN TYROSINE PHOSPHATASE 36E, ISOFORM A"/>
    <property type="match status" value="1"/>
</dbReference>
<dbReference type="Gene3D" id="3.90.190.10">
    <property type="entry name" value="Protein tyrosine phosphatase superfamily"/>
    <property type="match status" value="2"/>
</dbReference>
<sequence>MSEADQRLDVPTQGHEIPDYVCCVVTEGIWTWFGTILLSAILLTLATLKYCKSRFKKPRFLIKNQNLLLKSVIADDNGATKRIPESAIRTEDFPRHCLKRRKHQVVDDLEFATMTKSCHFSDISVAVRPENATKNQSLNSVPFDYNRVRLLDQSEDYVNASYVGNCINKRAWIVSQGPMEGTFLDFWNMVWQEKTPVIVMLTKTFEFIKIMCFQYWPAHLNMLDTYGRITVTLTQEESYANYKVRHFLMCNGNEARVLRQYHYTAWPVNAPPPPNSILNFRQRLRLDMESMAMTGPPVVHCSDGGSRSGCFLAIDDNLLMSEQSHQIDIFGTVKHLKEQRKSLLTSSDHVRYVYDVVEDFLLCGDTKLSIKGLLQELINKSKKDPQTGFNTYQREHGLLNSLLPRFSIGDCAAGHREENRTKNRNVLLVPPDENRPRLTSFQGTETSDYINAVFVDGYRMANEFICTEWPLNNTISNFWSLVYDQNIKTIVVLNHPKSNQMQSYPAFWPKDRDFVKSYGPVFHVENSGCQDFDGGKFSAWDLQLFKQDLEPKTMAMISDRKDISSLNNLLSNLRTPAKPLKLFQIHCWPPNQHVPNSTLALVHLIAKVDKWRGSDSNLIPDDKVLVISQDGYSRCGIFCTTAACLEQVYHRQEVDVFQAVKTVRQHRPQLVANTMEYKYCYDVVLHYVMNYIKPHTVRKFETARKKK</sequence>
<dbReference type="PROSITE" id="PS50055">
    <property type="entry name" value="TYR_PHOSPHATASE_PTP"/>
    <property type="match status" value="2"/>
</dbReference>